<evidence type="ECO:0000259" key="3">
    <source>
        <dbReference type="PROSITE" id="PS50977"/>
    </source>
</evidence>
<feature type="DNA-binding region" description="H-T-H motif" evidence="2">
    <location>
        <begin position="43"/>
        <end position="62"/>
    </location>
</feature>
<dbReference type="GO" id="GO:0000976">
    <property type="term" value="F:transcription cis-regulatory region binding"/>
    <property type="evidence" value="ECO:0007669"/>
    <property type="project" value="TreeGrafter"/>
</dbReference>
<dbReference type="RefSeq" id="WP_091667757.1">
    <property type="nucleotide sequence ID" value="NZ_FOKG01000001.1"/>
</dbReference>
<dbReference type="InterPro" id="IPR050109">
    <property type="entry name" value="HTH-type_TetR-like_transc_reg"/>
</dbReference>
<dbReference type="InterPro" id="IPR009057">
    <property type="entry name" value="Homeodomain-like_sf"/>
</dbReference>
<dbReference type="SUPFAM" id="SSF46689">
    <property type="entry name" value="Homeodomain-like"/>
    <property type="match status" value="1"/>
</dbReference>
<reference evidence="5" key="1">
    <citation type="submission" date="2016-10" db="EMBL/GenBank/DDBJ databases">
        <authorList>
            <person name="Varghese N."/>
            <person name="Submissions S."/>
        </authorList>
    </citation>
    <scope>NUCLEOTIDE SEQUENCE [LARGE SCALE GENOMIC DNA]</scope>
    <source>
        <strain evidence="5">CGMCC 4.3568</strain>
    </source>
</reference>
<dbReference type="Proteomes" id="UP000243799">
    <property type="component" value="Unassembled WGS sequence"/>
</dbReference>
<dbReference type="Pfam" id="PF00440">
    <property type="entry name" value="TetR_N"/>
    <property type="match status" value="1"/>
</dbReference>
<keyword evidence="5" id="KW-1185">Reference proteome</keyword>
<evidence type="ECO:0000256" key="2">
    <source>
        <dbReference type="PROSITE-ProRule" id="PRU00335"/>
    </source>
</evidence>
<organism evidence="4 5">
    <name type="scientific">Amycolatopsis marina</name>
    <dbReference type="NCBI Taxonomy" id="490629"/>
    <lineage>
        <taxon>Bacteria</taxon>
        <taxon>Bacillati</taxon>
        <taxon>Actinomycetota</taxon>
        <taxon>Actinomycetes</taxon>
        <taxon>Pseudonocardiales</taxon>
        <taxon>Pseudonocardiaceae</taxon>
        <taxon>Amycolatopsis</taxon>
    </lineage>
</organism>
<protein>
    <submittedName>
        <fullName evidence="4">Transcriptional regulator, TetR family</fullName>
    </submittedName>
</protein>
<dbReference type="EMBL" id="FOKG01000001">
    <property type="protein sequence ID" value="SFA72289.1"/>
    <property type="molecule type" value="Genomic_DNA"/>
</dbReference>
<dbReference type="OrthoDB" id="4542604at2"/>
<evidence type="ECO:0000256" key="1">
    <source>
        <dbReference type="ARBA" id="ARBA00023125"/>
    </source>
</evidence>
<dbReference type="Gene3D" id="1.10.357.10">
    <property type="entry name" value="Tetracycline Repressor, domain 2"/>
    <property type="match status" value="1"/>
</dbReference>
<dbReference type="PANTHER" id="PTHR30055:SF226">
    <property type="entry name" value="HTH-TYPE TRANSCRIPTIONAL REGULATOR PKSA"/>
    <property type="match status" value="1"/>
</dbReference>
<evidence type="ECO:0000313" key="5">
    <source>
        <dbReference type="Proteomes" id="UP000243799"/>
    </source>
</evidence>
<dbReference type="AlphaFoldDB" id="A0A1I0V7F4"/>
<dbReference type="STRING" id="490629.SAMN05216266_10156"/>
<dbReference type="InterPro" id="IPR001647">
    <property type="entry name" value="HTH_TetR"/>
</dbReference>
<name>A0A1I0V7F4_9PSEU</name>
<feature type="domain" description="HTH tetR-type" evidence="3">
    <location>
        <begin position="21"/>
        <end position="80"/>
    </location>
</feature>
<sequence length="244" mass="26466">MPERANTVKDGRAARWEGQRERRRAEFVEAAIAAIEEHGPDVLTEQIAAHAGVPRPRLYRHFDGKADLQQAVCRRILERLTADLSPIWQGGRSPLELITGAVDTIVRWLTTHSALYRYLAKHSAPAHTGAPPDRSDALTDFTGTLAVRLSRLLKTVLETAGRDVRGTGPLAFGVVAFAEAAIGRWLAKPECLTPEEFGAALVRGIWTLLADFLVERGIKVAPDAPLPQGLAVTMLDPASASASE</sequence>
<dbReference type="GO" id="GO:0003700">
    <property type="term" value="F:DNA-binding transcription factor activity"/>
    <property type="evidence" value="ECO:0007669"/>
    <property type="project" value="TreeGrafter"/>
</dbReference>
<dbReference type="PRINTS" id="PR00455">
    <property type="entry name" value="HTHTETR"/>
</dbReference>
<dbReference type="PROSITE" id="PS50977">
    <property type="entry name" value="HTH_TETR_2"/>
    <property type="match status" value="1"/>
</dbReference>
<dbReference type="PANTHER" id="PTHR30055">
    <property type="entry name" value="HTH-TYPE TRANSCRIPTIONAL REGULATOR RUTR"/>
    <property type="match status" value="1"/>
</dbReference>
<accession>A0A1I0V7F4</accession>
<keyword evidence="1 2" id="KW-0238">DNA-binding</keyword>
<proteinExistence type="predicted"/>
<gene>
    <name evidence="4" type="ORF">SAMN05216266_10156</name>
</gene>
<dbReference type="SUPFAM" id="SSF48498">
    <property type="entry name" value="Tetracyclin repressor-like, C-terminal domain"/>
    <property type="match status" value="1"/>
</dbReference>
<evidence type="ECO:0000313" key="4">
    <source>
        <dbReference type="EMBL" id="SFA72289.1"/>
    </source>
</evidence>
<dbReference type="InterPro" id="IPR036271">
    <property type="entry name" value="Tet_transcr_reg_TetR-rel_C_sf"/>
</dbReference>